<dbReference type="InterPro" id="IPR007481">
    <property type="entry name" value="SspB"/>
</dbReference>
<dbReference type="Gene3D" id="2.30.30.220">
    <property type="entry name" value="SspB-like"/>
    <property type="match status" value="1"/>
</dbReference>
<organism evidence="1">
    <name type="scientific">marine metagenome</name>
    <dbReference type="NCBI Taxonomy" id="408172"/>
    <lineage>
        <taxon>unclassified sequences</taxon>
        <taxon>metagenomes</taxon>
        <taxon>ecological metagenomes</taxon>
    </lineage>
</organism>
<accession>A0A382GEL7</accession>
<dbReference type="SUPFAM" id="SSF101738">
    <property type="entry name" value="SspB-like"/>
    <property type="match status" value="1"/>
</dbReference>
<dbReference type="Pfam" id="PF04386">
    <property type="entry name" value="SspB"/>
    <property type="match status" value="1"/>
</dbReference>
<dbReference type="AlphaFoldDB" id="A0A382GEL7"/>
<proteinExistence type="predicted"/>
<dbReference type="InterPro" id="IPR036760">
    <property type="entry name" value="SspB-like_sf"/>
</dbReference>
<protein>
    <submittedName>
        <fullName evidence="1">Uncharacterized protein</fullName>
    </submittedName>
</protein>
<name>A0A382GEL7_9ZZZZ</name>
<feature type="non-terminal residue" evidence="1">
    <location>
        <position position="113"/>
    </location>
</feature>
<reference evidence="1" key="1">
    <citation type="submission" date="2018-05" db="EMBL/GenBank/DDBJ databases">
        <authorList>
            <person name="Lanie J.A."/>
            <person name="Ng W.-L."/>
            <person name="Kazmierczak K.M."/>
            <person name="Andrzejewski T.M."/>
            <person name="Davidsen T.M."/>
            <person name="Wayne K.J."/>
            <person name="Tettelin H."/>
            <person name="Glass J.I."/>
            <person name="Rusch D."/>
            <person name="Podicherti R."/>
            <person name="Tsui H.-C.T."/>
            <person name="Winkler M.E."/>
        </authorList>
    </citation>
    <scope>NUCLEOTIDE SEQUENCE</scope>
</reference>
<sequence length="113" mass="13117">MINYQKILNKNLLNVFIEILKVVEKKGLDGNNHLYITFATNNPNTSIPDWLLQKYPNEMTIVIQHEYYHLSVNKNDFNIGLSFNNKKSDLKISFDSIISFANPSANFGLNYQF</sequence>
<evidence type="ECO:0000313" key="1">
    <source>
        <dbReference type="EMBL" id="SVB73302.1"/>
    </source>
</evidence>
<dbReference type="EMBL" id="UINC01054961">
    <property type="protein sequence ID" value="SVB73302.1"/>
    <property type="molecule type" value="Genomic_DNA"/>
</dbReference>
<gene>
    <name evidence="1" type="ORF">METZ01_LOCUS226156</name>
</gene>